<reference evidence="2" key="1">
    <citation type="submission" date="2021-01" db="EMBL/GenBank/DDBJ databases">
        <authorList>
            <consortium name="Aspergillus puulaauensis MK2 genome sequencing consortium"/>
            <person name="Kazuki M."/>
            <person name="Futagami T."/>
        </authorList>
    </citation>
    <scope>NUCLEOTIDE SEQUENCE</scope>
    <source>
        <strain evidence="2">MK2</strain>
    </source>
</reference>
<dbReference type="PANTHER" id="PTHR47064:SF2">
    <property type="entry name" value="SMP-30_GLUCONOLACTONASE_LRE-LIKE REGION DOMAIN-CONTAINING PROTEIN-RELATED"/>
    <property type="match status" value="1"/>
</dbReference>
<feature type="chain" id="PRO_5031452985" description="SMP-30/Gluconolactonase/LRE-like region domain-containing protein" evidence="1">
    <location>
        <begin position="22"/>
        <end position="320"/>
    </location>
</feature>
<dbReference type="OrthoDB" id="423498at2759"/>
<dbReference type="Proteomes" id="UP000654913">
    <property type="component" value="Chromosome 5"/>
</dbReference>
<evidence type="ECO:0008006" key="4">
    <source>
        <dbReference type="Google" id="ProtNLM"/>
    </source>
</evidence>
<dbReference type="Gene3D" id="2.120.10.30">
    <property type="entry name" value="TolB, C-terminal domain"/>
    <property type="match status" value="1"/>
</dbReference>
<reference evidence="2" key="2">
    <citation type="submission" date="2021-02" db="EMBL/GenBank/DDBJ databases">
        <title>Aspergillus puulaauensis MK2 genome sequence.</title>
        <authorList>
            <person name="Futagami T."/>
            <person name="Mori K."/>
            <person name="Kadooka C."/>
            <person name="Tanaka T."/>
        </authorList>
    </citation>
    <scope>NUCLEOTIDE SEQUENCE</scope>
    <source>
        <strain evidence="2">MK2</strain>
    </source>
</reference>
<keyword evidence="3" id="KW-1185">Reference proteome</keyword>
<evidence type="ECO:0000313" key="3">
    <source>
        <dbReference type="Proteomes" id="UP000654913"/>
    </source>
</evidence>
<name>A0A7R8AND0_9EURO</name>
<dbReference type="RefSeq" id="XP_041557495.1">
    <property type="nucleotide sequence ID" value="XM_041704962.1"/>
</dbReference>
<feature type="signal peptide" evidence="1">
    <location>
        <begin position="1"/>
        <end position="21"/>
    </location>
</feature>
<dbReference type="EMBL" id="AP024447">
    <property type="protein sequence ID" value="BCS25301.1"/>
    <property type="molecule type" value="Genomic_DNA"/>
</dbReference>
<gene>
    <name evidence="2" type="ORF">APUU_50012A</name>
</gene>
<protein>
    <recommendedName>
        <fullName evidence="4">SMP-30/Gluconolactonase/LRE-like region domain-containing protein</fullName>
    </recommendedName>
</protein>
<evidence type="ECO:0000256" key="1">
    <source>
        <dbReference type="SAM" id="SignalP"/>
    </source>
</evidence>
<evidence type="ECO:0000313" key="2">
    <source>
        <dbReference type="EMBL" id="BCS25301.1"/>
    </source>
</evidence>
<sequence>MTTIRALLCVILFVQFLPIFADNIVSIPAHYTYCLPPEFTGNVSGGFVDTETSRPDITKLLWSAFKAPFISYDPEFASILGPNPELELLAGPFGLDVAIEAGVYVKATNSVWFTGLGRGQRGRGHVVMAINLTNNAIYKPKYDQIILQPNGGTYDTGNVYMAYWGNKTFAGGILAISAVTGRSERMLDSYFGLRLNGPNDIVWAQRGDRRIMYFTDTNFPYLLNYTGPNDLPNAVWRFDNETESLMPVIGRADIPDPNGVAVNRESTKLYVTDTPVSYLRGAGPGETTGSAAIYVFDLNEDLIPLTGIYLGSPGQQHLIG</sequence>
<dbReference type="SUPFAM" id="SSF63829">
    <property type="entry name" value="Calcium-dependent phosphotriesterase"/>
    <property type="match status" value="1"/>
</dbReference>
<dbReference type="InterPro" id="IPR011042">
    <property type="entry name" value="6-blade_b-propeller_TolB-like"/>
</dbReference>
<dbReference type="PANTHER" id="PTHR47064">
    <property type="entry name" value="PUTATIVE (AFU_ORTHOLOGUE AFUA_1G08990)-RELATED"/>
    <property type="match status" value="1"/>
</dbReference>
<dbReference type="InterPro" id="IPR052988">
    <property type="entry name" value="Oryzine_lactonohydrolase"/>
</dbReference>
<proteinExistence type="predicted"/>
<keyword evidence="1" id="KW-0732">Signal</keyword>
<dbReference type="KEGG" id="apuu:APUU_50012A"/>
<accession>A0A7R8AND0</accession>
<organism evidence="2 3">
    <name type="scientific">Aspergillus puulaauensis</name>
    <dbReference type="NCBI Taxonomy" id="1220207"/>
    <lineage>
        <taxon>Eukaryota</taxon>
        <taxon>Fungi</taxon>
        <taxon>Dikarya</taxon>
        <taxon>Ascomycota</taxon>
        <taxon>Pezizomycotina</taxon>
        <taxon>Eurotiomycetes</taxon>
        <taxon>Eurotiomycetidae</taxon>
        <taxon>Eurotiales</taxon>
        <taxon>Aspergillaceae</taxon>
        <taxon>Aspergillus</taxon>
    </lineage>
</organism>
<dbReference type="AlphaFoldDB" id="A0A7R8AND0"/>
<dbReference type="GeneID" id="64975306"/>